<evidence type="ECO:0000259" key="1">
    <source>
        <dbReference type="Pfam" id="PF01966"/>
    </source>
</evidence>
<dbReference type="InterPro" id="IPR006674">
    <property type="entry name" value="HD_domain"/>
</dbReference>
<organism evidence="2 3">
    <name type="scientific">Simiaoa sunii</name>
    <dbReference type="NCBI Taxonomy" id="2763672"/>
    <lineage>
        <taxon>Bacteria</taxon>
        <taxon>Bacillati</taxon>
        <taxon>Bacillota</taxon>
        <taxon>Clostridia</taxon>
        <taxon>Lachnospirales</taxon>
        <taxon>Lachnospiraceae</taxon>
        <taxon>Simiaoa</taxon>
    </lineage>
</organism>
<proteinExistence type="predicted"/>
<dbReference type="SUPFAM" id="SSF109604">
    <property type="entry name" value="HD-domain/PDEase-like"/>
    <property type="match status" value="1"/>
</dbReference>
<sequence length="188" mass="21942">MRNDIIEYLHKEVYQRCKQPTNKFGMGCYYHIESVAKNAELLAEKYGADKEVVIIASWLHDIASITDYSMYEEHHVYGAKIAEDILNELNYEDEKMELVQKCVFNHRGSVNLEKLSKEELCVADADAISHFDSVPSLLYLAYVERKMNIEEGVQFVKAKLERSYNKLSDESKFFYKEKYERVMAVLQG</sequence>
<dbReference type="AlphaFoldDB" id="A0A7G9FU29"/>
<feature type="domain" description="HD" evidence="1">
    <location>
        <begin position="29"/>
        <end position="129"/>
    </location>
</feature>
<name>A0A7G9FU29_9FIRM</name>
<protein>
    <submittedName>
        <fullName evidence="2">HD domain-containing protein</fullName>
    </submittedName>
</protein>
<gene>
    <name evidence="2" type="ORF">H9Q77_13410</name>
</gene>
<accession>A0A7G9FU29</accession>
<dbReference type="InterPro" id="IPR006675">
    <property type="entry name" value="HDIG_dom"/>
</dbReference>
<evidence type="ECO:0000313" key="3">
    <source>
        <dbReference type="Proteomes" id="UP000515981"/>
    </source>
</evidence>
<dbReference type="CDD" id="cd00077">
    <property type="entry name" value="HDc"/>
    <property type="match status" value="1"/>
</dbReference>
<evidence type="ECO:0000313" key="2">
    <source>
        <dbReference type="EMBL" id="QNM02061.1"/>
    </source>
</evidence>
<dbReference type="KEGG" id="ssun:H9Q77_13410"/>
<dbReference type="EMBL" id="CP060633">
    <property type="protein sequence ID" value="QNM02061.1"/>
    <property type="molecule type" value="Genomic_DNA"/>
</dbReference>
<dbReference type="Gene3D" id="1.10.3210.10">
    <property type="entry name" value="Hypothetical protein af1432"/>
    <property type="match status" value="1"/>
</dbReference>
<keyword evidence="3" id="KW-1185">Reference proteome</keyword>
<dbReference type="Proteomes" id="UP000515981">
    <property type="component" value="Chromosome"/>
</dbReference>
<dbReference type="RefSeq" id="WP_118669617.1">
    <property type="nucleotide sequence ID" value="NZ_CP060633.1"/>
</dbReference>
<dbReference type="InterPro" id="IPR003607">
    <property type="entry name" value="HD/PDEase_dom"/>
</dbReference>
<dbReference type="Pfam" id="PF01966">
    <property type="entry name" value="HD"/>
    <property type="match status" value="1"/>
</dbReference>
<reference evidence="2 3" key="1">
    <citation type="submission" date="2020-08" db="EMBL/GenBank/DDBJ databases">
        <authorList>
            <person name="Liu C."/>
            <person name="Sun Q."/>
        </authorList>
    </citation>
    <scope>NUCLEOTIDE SEQUENCE [LARGE SCALE GENOMIC DNA]</scope>
    <source>
        <strain evidence="2 3">NSJ-8</strain>
    </source>
</reference>
<dbReference type="NCBIfam" id="TIGR00277">
    <property type="entry name" value="HDIG"/>
    <property type="match status" value="1"/>
</dbReference>